<keyword evidence="1" id="KW-0812">Transmembrane</keyword>
<gene>
    <name evidence="2" type="ORF">D0Y50_15390</name>
</gene>
<reference evidence="2 3" key="1">
    <citation type="submission" date="2018-08" db="EMBL/GenBank/DDBJ databases">
        <title>Salinimonas sediminis sp. nov., a piezophilic bacterium isolated from a deep-sea sediment sample from the New Britain Trench.</title>
        <authorList>
            <person name="Cao J."/>
        </authorList>
    </citation>
    <scope>NUCLEOTIDE SEQUENCE [LARGE SCALE GENOMIC DNA]</scope>
    <source>
        <strain evidence="2 3">N102</strain>
    </source>
</reference>
<feature type="transmembrane region" description="Helical" evidence="1">
    <location>
        <begin position="42"/>
        <end position="61"/>
    </location>
</feature>
<keyword evidence="1" id="KW-0472">Membrane</keyword>
<evidence type="ECO:0000313" key="2">
    <source>
        <dbReference type="EMBL" id="AXR07620.1"/>
    </source>
</evidence>
<feature type="transmembrane region" description="Helical" evidence="1">
    <location>
        <begin position="117"/>
        <end position="134"/>
    </location>
</feature>
<dbReference type="EMBL" id="CP031769">
    <property type="protein sequence ID" value="AXR07620.1"/>
    <property type="molecule type" value="Genomic_DNA"/>
</dbReference>
<organism evidence="2 3">
    <name type="scientific">Salinimonas sediminis</name>
    <dbReference type="NCBI Taxonomy" id="2303538"/>
    <lineage>
        <taxon>Bacteria</taxon>
        <taxon>Pseudomonadati</taxon>
        <taxon>Pseudomonadota</taxon>
        <taxon>Gammaproteobacteria</taxon>
        <taxon>Alteromonadales</taxon>
        <taxon>Alteromonadaceae</taxon>
        <taxon>Alteromonas/Salinimonas group</taxon>
        <taxon>Salinimonas</taxon>
    </lineage>
</organism>
<evidence type="ECO:0000313" key="3">
    <source>
        <dbReference type="Proteomes" id="UP000262073"/>
    </source>
</evidence>
<dbReference type="OrthoDB" id="9790409at2"/>
<dbReference type="Pfam" id="PF20398">
    <property type="entry name" value="DUF6691"/>
    <property type="match status" value="1"/>
</dbReference>
<dbReference type="Proteomes" id="UP000262073">
    <property type="component" value="Chromosome"/>
</dbReference>
<dbReference type="KEGG" id="salm:D0Y50_15390"/>
<keyword evidence="3" id="KW-1185">Reference proteome</keyword>
<feature type="transmembrane region" description="Helical" evidence="1">
    <location>
        <begin position="85"/>
        <end position="111"/>
    </location>
</feature>
<accession>A0A346NQ13</accession>
<dbReference type="AlphaFoldDB" id="A0A346NQ13"/>
<evidence type="ECO:0000256" key="1">
    <source>
        <dbReference type="SAM" id="Phobius"/>
    </source>
</evidence>
<proteinExistence type="predicted"/>
<dbReference type="RefSeq" id="WP_117317798.1">
    <property type="nucleotide sequence ID" value="NZ_CP031769.1"/>
</dbReference>
<sequence length="143" mass="15057">MKVLASSLICGLIFGLGLIIAGMSNPARVLNFLDWSANWDATLAFVMGGAIAIAGPGIYWVRKRHRPLFTDKFDIPSSTKIDKKLIGGAAIFGIGWGIGGFCPGPGVVALATLQPDVVLFVVAMLVGMLAQHWLKSKTSATDG</sequence>
<dbReference type="InterPro" id="IPR046513">
    <property type="entry name" value="DUF6691"/>
</dbReference>
<keyword evidence="1" id="KW-1133">Transmembrane helix</keyword>
<name>A0A346NQ13_9ALTE</name>
<protein>
    <submittedName>
        <fullName evidence="2">YeeE/YedE family protein</fullName>
    </submittedName>
</protein>